<dbReference type="Proteomes" id="UP000719412">
    <property type="component" value="Unassembled WGS sequence"/>
</dbReference>
<evidence type="ECO:0000313" key="2">
    <source>
        <dbReference type="EMBL" id="KAH0820389.1"/>
    </source>
</evidence>
<name>A0A8J6LEW3_TENMO</name>
<comment type="caution">
    <text evidence="2">The sequence shown here is derived from an EMBL/GenBank/DDBJ whole genome shotgun (WGS) entry which is preliminary data.</text>
</comment>
<dbReference type="AlphaFoldDB" id="A0A8J6LEW3"/>
<feature type="compositionally biased region" description="Low complexity" evidence="1">
    <location>
        <begin position="62"/>
        <end position="81"/>
    </location>
</feature>
<feature type="compositionally biased region" description="Polar residues" evidence="1">
    <location>
        <begin position="1"/>
        <end position="11"/>
    </location>
</feature>
<reference evidence="2" key="1">
    <citation type="journal article" date="2020" name="J Insects Food Feed">
        <title>The yellow mealworm (Tenebrio molitor) genome: a resource for the emerging insects as food and feed industry.</title>
        <authorList>
            <person name="Eriksson T."/>
            <person name="Andere A."/>
            <person name="Kelstrup H."/>
            <person name="Emery V."/>
            <person name="Picard C."/>
        </authorList>
    </citation>
    <scope>NUCLEOTIDE SEQUENCE</scope>
    <source>
        <strain evidence="2">Stoneville</strain>
        <tissue evidence="2">Whole head</tissue>
    </source>
</reference>
<feature type="region of interest" description="Disordered" evidence="1">
    <location>
        <begin position="54"/>
        <end position="99"/>
    </location>
</feature>
<organism evidence="2 3">
    <name type="scientific">Tenebrio molitor</name>
    <name type="common">Yellow mealworm beetle</name>
    <dbReference type="NCBI Taxonomy" id="7067"/>
    <lineage>
        <taxon>Eukaryota</taxon>
        <taxon>Metazoa</taxon>
        <taxon>Ecdysozoa</taxon>
        <taxon>Arthropoda</taxon>
        <taxon>Hexapoda</taxon>
        <taxon>Insecta</taxon>
        <taxon>Pterygota</taxon>
        <taxon>Neoptera</taxon>
        <taxon>Endopterygota</taxon>
        <taxon>Coleoptera</taxon>
        <taxon>Polyphaga</taxon>
        <taxon>Cucujiformia</taxon>
        <taxon>Tenebrionidae</taxon>
        <taxon>Tenebrio</taxon>
    </lineage>
</organism>
<evidence type="ECO:0000313" key="3">
    <source>
        <dbReference type="Proteomes" id="UP000719412"/>
    </source>
</evidence>
<feature type="compositionally biased region" description="Basic and acidic residues" evidence="1">
    <location>
        <begin position="82"/>
        <end position="99"/>
    </location>
</feature>
<dbReference type="EMBL" id="JABDTM020012005">
    <property type="protein sequence ID" value="KAH0820389.1"/>
    <property type="molecule type" value="Genomic_DNA"/>
</dbReference>
<evidence type="ECO:0000256" key="1">
    <source>
        <dbReference type="SAM" id="MobiDB-lite"/>
    </source>
</evidence>
<feature type="region of interest" description="Disordered" evidence="1">
    <location>
        <begin position="1"/>
        <end position="40"/>
    </location>
</feature>
<accession>A0A8J6LEW3</accession>
<protein>
    <submittedName>
        <fullName evidence="2">Uncharacterized protein</fullName>
    </submittedName>
</protein>
<reference evidence="2" key="2">
    <citation type="submission" date="2021-08" db="EMBL/GenBank/DDBJ databases">
        <authorList>
            <person name="Eriksson T."/>
        </authorList>
    </citation>
    <scope>NUCLEOTIDE SEQUENCE</scope>
    <source>
        <strain evidence="2">Stoneville</strain>
        <tissue evidence="2">Whole head</tissue>
    </source>
</reference>
<keyword evidence="3" id="KW-1185">Reference proteome</keyword>
<sequence length="137" mass="15421">MENSRVQTNTASEEKCIPNTSPNVDNKEKRKNKSGDQTVQSHYLFSSQISSAFDENEVNKESLSATSGSLSSLSPPSSPGKLKSEIEKQEEERNEKLEDTPIMNEYALKYLLGKWYRGTAARKRIEPTRLQGNNHLS</sequence>
<gene>
    <name evidence="2" type="ORF">GEV33_002402</name>
</gene>
<proteinExistence type="predicted"/>